<evidence type="ECO:0000313" key="2">
    <source>
        <dbReference type="Proteomes" id="UP000198432"/>
    </source>
</evidence>
<gene>
    <name evidence="1" type="ORF">SAMN06296052_11428</name>
</gene>
<dbReference type="Proteomes" id="UP000198432">
    <property type="component" value="Unassembled WGS sequence"/>
</dbReference>
<proteinExistence type="predicted"/>
<keyword evidence="2" id="KW-1185">Reference proteome</keyword>
<reference evidence="2" key="1">
    <citation type="submission" date="2017-06" db="EMBL/GenBank/DDBJ databases">
        <authorList>
            <person name="Varghese N."/>
            <person name="Submissions S."/>
        </authorList>
    </citation>
    <scope>NUCLEOTIDE SEQUENCE [LARGE SCALE GENOMIC DNA]</scope>
    <source>
        <strain evidence="2">NKM1</strain>
    </source>
</reference>
<dbReference type="RefSeq" id="WP_179223064.1">
    <property type="nucleotide sequence ID" value="NZ_FZOQ01000014.1"/>
</dbReference>
<evidence type="ECO:0000313" key="1">
    <source>
        <dbReference type="EMBL" id="SNS81714.1"/>
    </source>
</evidence>
<accession>A0A239HN84</accession>
<dbReference type="AlphaFoldDB" id="A0A239HN84"/>
<organism evidence="1 2">
    <name type="scientific">Pontibacter ummariensis</name>
    <dbReference type="NCBI Taxonomy" id="1610492"/>
    <lineage>
        <taxon>Bacteria</taxon>
        <taxon>Pseudomonadati</taxon>
        <taxon>Bacteroidota</taxon>
        <taxon>Cytophagia</taxon>
        <taxon>Cytophagales</taxon>
        <taxon>Hymenobacteraceae</taxon>
        <taxon>Pontibacter</taxon>
    </lineage>
</organism>
<name>A0A239HN84_9BACT</name>
<protein>
    <submittedName>
        <fullName evidence="1">Uncharacterized protein</fullName>
    </submittedName>
</protein>
<dbReference type="EMBL" id="FZOQ01000014">
    <property type="protein sequence ID" value="SNS81714.1"/>
    <property type="molecule type" value="Genomic_DNA"/>
</dbReference>
<sequence length="51" mass="6143">MNKKQLGREMYMQYAKRMGLQHTMPAWEELSKLERKAWIGVARYVIMDIVL</sequence>